<proteinExistence type="predicted"/>
<dbReference type="Gene3D" id="2.30.29.30">
    <property type="entry name" value="Pleckstrin-homology domain (PH domain)/Phosphotyrosine-binding domain (PTB)"/>
    <property type="match status" value="1"/>
</dbReference>
<comment type="caution">
    <text evidence="2">The sequence shown here is derived from an EMBL/GenBank/DDBJ whole genome shotgun (WGS) entry which is preliminary data.</text>
</comment>
<name>A0A1Y2BX64_9FUNG</name>
<gene>
    <name evidence="2" type="ORF">BCR33DRAFT_662442</name>
</gene>
<dbReference type="CDD" id="cd13228">
    <property type="entry name" value="PHear_NECAP"/>
    <property type="match status" value="1"/>
</dbReference>
<dbReference type="PANTHER" id="PTHR12847:SF9">
    <property type="entry name" value="NECAP-LIKE PROTEIN CG9132"/>
    <property type="match status" value="1"/>
</dbReference>
<organism evidence="2 3">
    <name type="scientific">Rhizoclosmatium globosum</name>
    <dbReference type="NCBI Taxonomy" id="329046"/>
    <lineage>
        <taxon>Eukaryota</taxon>
        <taxon>Fungi</taxon>
        <taxon>Fungi incertae sedis</taxon>
        <taxon>Chytridiomycota</taxon>
        <taxon>Chytridiomycota incertae sedis</taxon>
        <taxon>Chytridiomycetes</taxon>
        <taxon>Chytridiales</taxon>
        <taxon>Chytriomycetaceae</taxon>
        <taxon>Rhizoclosmatium</taxon>
    </lineage>
</organism>
<dbReference type="InterPro" id="IPR012466">
    <property type="entry name" value="NECAP_PHear"/>
</dbReference>
<reference evidence="2 3" key="1">
    <citation type="submission" date="2016-07" db="EMBL/GenBank/DDBJ databases">
        <title>Pervasive Adenine N6-methylation of Active Genes in Fungi.</title>
        <authorList>
            <consortium name="DOE Joint Genome Institute"/>
            <person name="Mondo S.J."/>
            <person name="Dannebaum R.O."/>
            <person name="Kuo R.C."/>
            <person name="Labutti K."/>
            <person name="Haridas S."/>
            <person name="Kuo A."/>
            <person name="Salamov A."/>
            <person name="Ahrendt S.R."/>
            <person name="Lipzen A."/>
            <person name="Sullivan W."/>
            <person name="Andreopoulos W.B."/>
            <person name="Clum A."/>
            <person name="Lindquist E."/>
            <person name="Daum C."/>
            <person name="Ramamoorthy G.K."/>
            <person name="Gryganskyi A."/>
            <person name="Culley D."/>
            <person name="Magnuson J.K."/>
            <person name="James T.Y."/>
            <person name="O'Malley M.A."/>
            <person name="Stajich J.E."/>
            <person name="Spatafora J.W."/>
            <person name="Visel A."/>
            <person name="Grigoriev I.V."/>
        </authorList>
    </citation>
    <scope>NUCLEOTIDE SEQUENCE [LARGE SCALE GENOMIC DNA]</scope>
    <source>
        <strain evidence="2 3">JEL800</strain>
    </source>
</reference>
<dbReference type="AlphaFoldDB" id="A0A1Y2BX64"/>
<dbReference type="PANTHER" id="PTHR12847">
    <property type="entry name" value="ATP-BINDING CASSETTE ABC TRANSPORTER-RELATED"/>
    <property type="match status" value="1"/>
</dbReference>
<dbReference type="Proteomes" id="UP000193642">
    <property type="component" value="Unassembled WGS sequence"/>
</dbReference>
<dbReference type="EMBL" id="MCGO01000040">
    <property type="protein sequence ID" value="ORY39336.1"/>
    <property type="molecule type" value="Genomic_DNA"/>
</dbReference>
<accession>A0A1Y2BX64</accession>
<dbReference type="Pfam" id="PF07933">
    <property type="entry name" value="DUF1681"/>
    <property type="match status" value="1"/>
</dbReference>
<sequence length="129" mass="14488">MADDDHYESVLLVIRECTAYRIPPRHRAQGYKAGDWDVNSFLWKGRLRIIAKGDACFINLEDGTTGELFATCDYPPDGSTVEPVLDSSRYFVLTLVDKASGMTEAFIGMGFQERSDAFDFNVALQDHVK</sequence>
<evidence type="ECO:0000313" key="2">
    <source>
        <dbReference type="EMBL" id="ORY39336.1"/>
    </source>
</evidence>
<dbReference type="GO" id="GO:0030125">
    <property type="term" value="C:clathrin vesicle coat"/>
    <property type="evidence" value="ECO:0007669"/>
    <property type="project" value="TreeGrafter"/>
</dbReference>
<dbReference type="STRING" id="329046.A0A1Y2BX64"/>
<dbReference type="SUPFAM" id="SSF50729">
    <property type="entry name" value="PH domain-like"/>
    <property type="match status" value="1"/>
</dbReference>
<dbReference type="GO" id="GO:0006897">
    <property type="term" value="P:endocytosis"/>
    <property type="evidence" value="ECO:0007669"/>
    <property type="project" value="InterPro"/>
</dbReference>
<dbReference type="InterPro" id="IPR011993">
    <property type="entry name" value="PH-like_dom_sf"/>
</dbReference>
<evidence type="ECO:0000313" key="3">
    <source>
        <dbReference type="Proteomes" id="UP000193642"/>
    </source>
</evidence>
<feature type="domain" description="NECAP PHear" evidence="1">
    <location>
        <begin position="7"/>
        <end position="129"/>
    </location>
</feature>
<evidence type="ECO:0000259" key="1">
    <source>
        <dbReference type="Pfam" id="PF07933"/>
    </source>
</evidence>
<keyword evidence="3" id="KW-1185">Reference proteome</keyword>
<dbReference type="OrthoDB" id="10265489at2759"/>
<protein>
    <submittedName>
        <fullName evidence="2">Adaptin ear-binding coat-associated protein 1 NECAP-1</fullName>
    </submittedName>
</protein>